<dbReference type="PIRSF" id="PIRSF039012">
    <property type="entry name" value="ASP"/>
    <property type="match status" value="1"/>
</dbReference>
<evidence type="ECO:0000313" key="6">
    <source>
        <dbReference type="EMBL" id="NSL85207.1"/>
    </source>
</evidence>
<name>A0A3S1CZ35_9BACT</name>
<reference evidence="6" key="1">
    <citation type="submission" date="2020-05" db="EMBL/GenBank/DDBJ databases">
        <title>Chitinophaga laudate sp. nov., isolated from a tropical peat swamp.</title>
        <authorList>
            <person name="Goh C.B.S."/>
            <person name="Lee M.S."/>
            <person name="Parimannan S."/>
            <person name="Pasbakhsh P."/>
            <person name="Yule C.M."/>
            <person name="Rajandas H."/>
            <person name="Loke S."/>
            <person name="Croft L."/>
            <person name="Tan J.B.L."/>
        </authorList>
    </citation>
    <scope>NUCLEOTIDE SEQUENCE</scope>
    <source>
        <strain evidence="6">Mgbs1</strain>
    </source>
</reference>
<comment type="caution">
    <text evidence="6">The sequence shown here is derived from an EMBL/GenBank/DDBJ whole genome shotgun (WGS) entry which is preliminary data.</text>
</comment>
<accession>A0A3S1CZ35</accession>
<evidence type="ECO:0000313" key="7">
    <source>
        <dbReference type="Proteomes" id="UP000281028"/>
    </source>
</evidence>
<evidence type="ECO:0000256" key="2">
    <source>
        <dbReference type="ARBA" id="ARBA00022723"/>
    </source>
</evidence>
<dbReference type="InterPro" id="IPR055438">
    <property type="entry name" value="AstE_AspA_cat"/>
</dbReference>
<dbReference type="AlphaFoldDB" id="A0A3S1CZ35"/>
<evidence type="ECO:0000259" key="5">
    <source>
        <dbReference type="Pfam" id="PF24827"/>
    </source>
</evidence>
<dbReference type="EMBL" id="RIAR02000001">
    <property type="protein sequence ID" value="NSL85207.1"/>
    <property type="molecule type" value="Genomic_DNA"/>
</dbReference>
<evidence type="ECO:0000256" key="1">
    <source>
        <dbReference type="ARBA" id="ARBA00001947"/>
    </source>
</evidence>
<dbReference type="Gene3D" id="3.40.630.10">
    <property type="entry name" value="Zn peptidases"/>
    <property type="match status" value="1"/>
</dbReference>
<organism evidence="6 7">
    <name type="scientific">Chitinophaga solisilvae</name>
    <dbReference type="NCBI Taxonomy" id="1233460"/>
    <lineage>
        <taxon>Bacteria</taxon>
        <taxon>Pseudomonadati</taxon>
        <taxon>Bacteroidota</taxon>
        <taxon>Chitinophagia</taxon>
        <taxon>Chitinophagales</taxon>
        <taxon>Chitinophagaceae</taxon>
        <taxon>Chitinophaga</taxon>
    </lineage>
</organism>
<dbReference type="GO" id="GO:0016811">
    <property type="term" value="F:hydrolase activity, acting on carbon-nitrogen (but not peptide) bonds, in linear amides"/>
    <property type="evidence" value="ECO:0007669"/>
    <property type="project" value="InterPro"/>
</dbReference>
<keyword evidence="7" id="KW-1185">Reference proteome</keyword>
<protein>
    <submittedName>
        <fullName evidence="6">Succinylglutamate desuccinylase</fullName>
    </submittedName>
</protein>
<dbReference type="Proteomes" id="UP000281028">
    <property type="component" value="Unassembled WGS sequence"/>
</dbReference>
<dbReference type="Pfam" id="PF24827">
    <property type="entry name" value="AstE_AspA_cat"/>
    <property type="match status" value="1"/>
</dbReference>
<dbReference type="CDD" id="cd18174">
    <property type="entry name" value="M14_ASTE_ASPA_like"/>
    <property type="match status" value="1"/>
</dbReference>
<dbReference type="GO" id="GO:0046872">
    <property type="term" value="F:metal ion binding"/>
    <property type="evidence" value="ECO:0007669"/>
    <property type="project" value="UniProtKB-KW"/>
</dbReference>
<dbReference type="GO" id="GO:0016788">
    <property type="term" value="F:hydrolase activity, acting on ester bonds"/>
    <property type="evidence" value="ECO:0007669"/>
    <property type="project" value="InterPro"/>
</dbReference>
<sequence length="346" mass="37334">MKYPGLIFICLLAIQPALAQVKDFVFSGHTVKPGTRTSFEVKLPNPDGDSALLPFTVIHGRKAGPVLGLIAGIHGYEYPPIMTLQALPAHIDPQELTGTLLILHIANVAAFSGRSVYLNPADKKNLNRSFPGNAGGSITERIAHFIATTVFSRCNYIIDNHGGDASEDLHGYAGYYRYGSQTAVSGEMAAATGFDWITPADIKPGPGEHSMYCNREAAMQNIPAITIEYGKLGNVSQEDICVYTTALLRVIRYLHMLPGTSPPVNQPMYINTRASIKSNHTGIIHTTMKSGELVRKGMKLGFITGFTGQHLEDIISPVDGVIIYLLATPPVNKGETLFSFGVLPGP</sequence>
<evidence type="ECO:0000256" key="4">
    <source>
        <dbReference type="ARBA" id="ARBA00022833"/>
    </source>
</evidence>
<evidence type="ECO:0000256" key="3">
    <source>
        <dbReference type="ARBA" id="ARBA00022801"/>
    </source>
</evidence>
<dbReference type="SUPFAM" id="SSF53187">
    <property type="entry name" value="Zn-dependent exopeptidases"/>
    <property type="match status" value="1"/>
</dbReference>
<keyword evidence="4" id="KW-0862">Zinc</keyword>
<dbReference type="OrthoDB" id="9782876at2"/>
<gene>
    <name evidence="6" type="ORF">ECE50_000065</name>
</gene>
<keyword evidence="3" id="KW-0378">Hydrolase</keyword>
<keyword evidence="2" id="KW-0479">Metal-binding</keyword>
<dbReference type="InterPro" id="IPR053138">
    <property type="entry name" value="N-alpha-Ac-DABA_deacetylase"/>
</dbReference>
<comment type="cofactor">
    <cofactor evidence="1">
        <name>Zn(2+)</name>
        <dbReference type="ChEBI" id="CHEBI:29105"/>
    </cofactor>
</comment>
<dbReference type="PANTHER" id="PTHR37326:SF1">
    <property type="entry name" value="BLL3975 PROTEIN"/>
    <property type="match status" value="1"/>
</dbReference>
<proteinExistence type="predicted"/>
<feature type="domain" description="Succinylglutamate desuccinylase/Aspartoacylase catalytic" evidence="5">
    <location>
        <begin position="64"/>
        <end position="253"/>
    </location>
</feature>
<dbReference type="PANTHER" id="PTHR37326">
    <property type="entry name" value="BLL3975 PROTEIN"/>
    <property type="match status" value="1"/>
</dbReference>
<dbReference type="InterPro" id="IPR043795">
    <property type="entry name" value="N-alpha-Ac-DABA-like"/>
</dbReference>